<dbReference type="PANTHER" id="PTHR43788:SF8">
    <property type="entry name" value="DNA-BINDING PROTEIN SMUBP-2"/>
    <property type="match status" value="1"/>
</dbReference>
<dbReference type="PANTHER" id="PTHR43788">
    <property type="entry name" value="DNA2/NAM7 HELICASE FAMILY MEMBER"/>
    <property type="match status" value="1"/>
</dbReference>
<dbReference type="CDD" id="cd18808">
    <property type="entry name" value="SF1_C_Upf1"/>
    <property type="match status" value="1"/>
</dbReference>
<sequence length="1124" mass="127781">MHFETGDLVYSPSDLTLFSKSPFASWMEHLALTNPDLSPSPDADDPMSTILQKQGESHELGKLLQFDGEGLHVVNLAQCNTLDDCIESMRAGAGIIYQAPLALLPFRGRADFLVKVPGQSLLGDYHYEVWDTKLARSIKPDFILQLCCYSEMLESIQGKRPEKITISLGSGENKTFPLRDYFYYYQQIKERFLKAHQQFNASLSPDPSNSGTYGRWTTYVKQLFEERDHLAQIANIRKTQIKKLNKAGVFTMQGLIEHPGSIKGLSKEVFVRLKAQAQIQKASKHHAIPLFKLLENSRDAGLSLLPPASPGDIFFDIEGDPLYEGGLEYLWGVTYFAEDGSRAFKDFWAHNPEEEKACFAAFIDWVYQRWMLYPDMHIYHYASYEITACRRLMGRYGVCEYEVDQLLRNEVFVDLYKIVKNALLVGEPRYSIKNIEHLYRPKRETEVASGGDSVAVYEYWRENPDGFDWKSSKILKAIRDYNRDDCDSTQELVDWLRKRQSEAGIVFRGKPDYIEPEIREEVTEAMQLRDKLLNISEELVPEEASIARLLAWCLEFHRREAKPLIWKLYERLDMDEEELLEDIECLAYCKRTEKEPYLPSPKARLKVYEYAFDPRQEFKANASSYYVLGKKNPEGKHLKVTFHKEGSQLNEGLIALQMKEELQEIITLIPDDYINPAPIPSAIYTQAMRFMHDRLNNTAIGDFLSRSYPRIKNRLYGQAIAPSHNPAERLSQIIDAVLHLDESYLVIQGPPGAGKTYTAKHIIAELISQGKKIAITSNAYKALNHLLCCTAEYCREQGIQGHFVSTRESDGMLERQNIKLVKNDKIIDELQKACVIGSTAWGFSRAELEQQFDYLFVDEAGQVSVANLIAMSQSAKNIILMGDQMQLPQPCQGSHPEESGSSILDYLLHHSPTISEEAGIFLGTTYRMHPAVNEFISEMIYEGKLETAADNHQRIIRVPAGYEGILNKEAGIIPVPIEHEGNTQASEEEVETIKSLAQQLLGRVYIEKEGQEKLVTWEDMLFVAPYNHQVNKLHYALGVQAKVGTVDRFQGQEEAIVFLSMCASDAEESPRGLDFLLDKNRLNVAVSRAKCLAIVVYCPKLINATATSVEQLSQINLFCRLAGS</sequence>
<dbReference type="InterPro" id="IPR019993">
    <property type="entry name" value="RecB_nuclease_TM0106_put"/>
</dbReference>
<dbReference type="AlphaFoldDB" id="A0A378IA71"/>
<reference evidence="8 10" key="2">
    <citation type="submission" date="2018-06" db="EMBL/GenBank/DDBJ databases">
        <authorList>
            <consortium name="Pathogen Informatics"/>
            <person name="Doyle S."/>
        </authorList>
    </citation>
    <scope>NUCLEOTIDE SEQUENCE [LARGE SCALE GENOMIC DNA]</scope>
    <source>
        <strain evidence="8 10">NCTC12437</strain>
    </source>
</reference>
<dbReference type="InterPro" id="IPR047187">
    <property type="entry name" value="SF1_C_Upf1"/>
</dbReference>
<feature type="domain" description="YprB ribonuclease H-like" evidence="6">
    <location>
        <begin position="313"/>
        <end position="496"/>
    </location>
</feature>
<keyword evidence="9" id="KW-1185">Reference proteome</keyword>
<dbReference type="InterPro" id="IPR012337">
    <property type="entry name" value="RNaseH-like_sf"/>
</dbReference>
<dbReference type="Proteomes" id="UP000255066">
    <property type="component" value="Unassembled WGS sequence"/>
</dbReference>
<dbReference type="NCBIfam" id="TIGR03491">
    <property type="entry name" value="TM0106 family RecB-like putative nuclease"/>
    <property type="match status" value="1"/>
</dbReference>
<proteinExistence type="predicted"/>
<evidence type="ECO:0000256" key="3">
    <source>
        <dbReference type="ARBA" id="ARBA00022806"/>
    </source>
</evidence>
<reference evidence="7 9" key="1">
    <citation type="submission" date="2015-11" db="EMBL/GenBank/DDBJ databases">
        <title>Genomic analysis of 38 Legionella species identifies large and diverse effector repertoires.</title>
        <authorList>
            <person name="Burstein D."/>
            <person name="Amaro F."/>
            <person name="Zusman T."/>
            <person name="Lifshitz Z."/>
            <person name="Cohen O."/>
            <person name="Gilbert J.A."/>
            <person name="Pupko T."/>
            <person name="Shuman H.A."/>
            <person name="Segal G."/>
        </authorList>
    </citation>
    <scope>NUCLEOTIDE SEQUENCE [LARGE SCALE GENOMIC DNA]</scope>
    <source>
        <strain evidence="7 9">CDC#1407-AL-14</strain>
    </source>
</reference>
<evidence type="ECO:0000256" key="1">
    <source>
        <dbReference type="ARBA" id="ARBA00022741"/>
    </source>
</evidence>
<keyword evidence="4" id="KW-0067">ATP-binding</keyword>
<keyword evidence="2" id="KW-0378">Hydrolase</keyword>
<evidence type="ECO:0000313" key="7">
    <source>
        <dbReference type="EMBL" id="KTC75953.1"/>
    </source>
</evidence>
<keyword evidence="1" id="KW-0547">Nucleotide-binding</keyword>
<keyword evidence="3 8" id="KW-0347">Helicase</keyword>
<dbReference type="OrthoDB" id="9757917at2"/>
<evidence type="ECO:0000256" key="2">
    <source>
        <dbReference type="ARBA" id="ARBA00022801"/>
    </source>
</evidence>
<dbReference type="CDD" id="cd17934">
    <property type="entry name" value="DEXXQc_Upf1-like"/>
    <property type="match status" value="1"/>
</dbReference>
<dbReference type="Pfam" id="PF13604">
    <property type="entry name" value="AAA_30"/>
    <property type="match status" value="1"/>
</dbReference>
<dbReference type="Pfam" id="PF13482">
    <property type="entry name" value="RNase_H_2"/>
    <property type="match status" value="1"/>
</dbReference>
<dbReference type="GO" id="GO:0016787">
    <property type="term" value="F:hydrolase activity"/>
    <property type="evidence" value="ECO:0007669"/>
    <property type="project" value="UniProtKB-KW"/>
</dbReference>
<gene>
    <name evidence="7" type="ORF">Lbir_0022</name>
    <name evidence="8" type="ORF">NCTC12437_01857</name>
</gene>
<dbReference type="EMBL" id="UGNW01000001">
    <property type="protein sequence ID" value="STX32079.1"/>
    <property type="molecule type" value="Genomic_DNA"/>
</dbReference>
<dbReference type="InterPro" id="IPR050534">
    <property type="entry name" value="Coronavir_polyprotein_1ab"/>
</dbReference>
<dbReference type="RefSeq" id="WP_058522153.1">
    <property type="nucleotide sequence ID" value="NZ_CAAAHV010000029.1"/>
</dbReference>
<dbReference type="EMBL" id="LNXT01000001">
    <property type="protein sequence ID" value="KTC75953.1"/>
    <property type="molecule type" value="Genomic_DNA"/>
</dbReference>
<protein>
    <submittedName>
        <fullName evidence="7 8">RNA helicase</fullName>
    </submittedName>
</protein>
<dbReference type="GO" id="GO:0005524">
    <property type="term" value="F:ATP binding"/>
    <property type="evidence" value="ECO:0007669"/>
    <property type="project" value="UniProtKB-KW"/>
</dbReference>
<dbReference type="STRING" id="28083.Lbir_0022"/>
<evidence type="ECO:0000313" key="8">
    <source>
        <dbReference type="EMBL" id="STX32079.1"/>
    </source>
</evidence>
<dbReference type="GO" id="GO:0043139">
    <property type="term" value="F:5'-3' DNA helicase activity"/>
    <property type="evidence" value="ECO:0007669"/>
    <property type="project" value="TreeGrafter"/>
</dbReference>
<dbReference type="Gene3D" id="3.40.50.300">
    <property type="entry name" value="P-loop containing nucleotide triphosphate hydrolases"/>
    <property type="match status" value="2"/>
</dbReference>
<accession>A0A378IA71</accession>
<evidence type="ECO:0000259" key="5">
    <source>
        <dbReference type="Pfam" id="PF13087"/>
    </source>
</evidence>
<dbReference type="Pfam" id="PF13087">
    <property type="entry name" value="AAA_12"/>
    <property type="match status" value="1"/>
</dbReference>
<dbReference type="Proteomes" id="UP000054735">
    <property type="component" value="Unassembled WGS sequence"/>
</dbReference>
<feature type="domain" description="DNA2/NAM7 helicase-like C-terminal" evidence="5">
    <location>
        <begin position="911"/>
        <end position="1096"/>
    </location>
</feature>
<dbReference type="InterPro" id="IPR041679">
    <property type="entry name" value="DNA2/NAM7-like_C"/>
</dbReference>
<dbReference type="SUPFAM" id="SSF52540">
    <property type="entry name" value="P-loop containing nucleoside triphosphate hydrolases"/>
    <property type="match status" value="1"/>
</dbReference>
<name>A0A378IA71_9GAMM</name>
<dbReference type="InterPro" id="IPR027417">
    <property type="entry name" value="P-loop_NTPase"/>
</dbReference>
<organism evidence="8 10">
    <name type="scientific">Legionella birminghamensis</name>
    <dbReference type="NCBI Taxonomy" id="28083"/>
    <lineage>
        <taxon>Bacteria</taxon>
        <taxon>Pseudomonadati</taxon>
        <taxon>Pseudomonadota</taxon>
        <taxon>Gammaproteobacteria</taxon>
        <taxon>Legionellales</taxon>
        <taxon>Legionellaceae</taxon>
        <taxon>Legionella</taxon>
    </lineage>
</organism>
<evidence type="ECO:0000259" key="6">
    <source>
        <dbReference type="Pfam" id="PF13482"/>
    </source>
</evidence>
<dbReference type="InterPro" id="IPR038720">
    <property type="entry name" value="YprB_RNase_H-like_dom"/>
</dbReference>
<dbReference type="SUPFAM" id="SSF53098">
    <property type="entry name" value="Ribonuclease H-like"/>
    <property type="match status" value="1"/>
</dbReference>
<evidence type="ECO:0000313" key="9">
    <source>
        <dbReference type="Proteomes" id="UP000054735"/>
    </source>
</evidence>
<evidence type="ECO:0000313" key="10">
    <source>
        <dbReference type="Proteomes" id="UP000255066"/>
    </source>
</evidence>
<evidence type="ECO:0000256" key="4">
    <source>
        <dbReference type="ARBA" id="ARBA00022840"/>
    </source>
</evidence>